<dbReference type="PATRIC" id="fig|1127483.3.peg.1146"/>
<reference evidence="1 2" key="1">
    <citation type="journal article" date="2012" name="J. Bacteriol.">
        <title>De Novo Genome Project of Cupriavidus basilensis OR16.</title>
        <authorList>
            <person name="Cserhati M."/>
            <person name="Kriszt B."/>
            <person name="Szoboszlay S."/>
            <person name="Toth A."/>
            <person name="Szabo I."/>
            <person name="Tancsics A."/>
            <person name="Nagy I."/>
            <person name="Horvath B."/>
            <person name="Nagy I."/>
            <person name="Kukolya J."/>
        </authorList>
    </citation>
    <scope>NUCLEOTIDE SEQUENCE [LARGE SCALE GENOMIC DNA]</scope>
    <source>
        <strain evidence="1 2">OR16</strain>
    </source>
</reference>
<protein>
    <submittedName>
        <fullName evidence="1">Uncharacterized protein</fullName>
    </submittedName>
</protein>
<gene>
    <name evidence="1" type="ORF">OR16_05739</name>
</gene>
<dbReference type="AlphaFoldDB" id="H1S0L0"/>
<accession>H1S0L0</accession>
<proteinExistence type="predicted"/>
<dbReference type="Proteomes" id="UP000005808">
    <property type="component" value="Unassembled WGS sequence"/>
</dbReference>
<sequence length="58" mass="6998">MTMDYPTPAYFRQSVGEQLLAHYAERDVVRHRTPLLPIRWPSLRSLFRRHCMRDQKAV</sequence>
<evidence type="ECO:0000313" key="1">
    <source>
        <dbReference type="EMBL" id="EHP43981.1"/>
    </source>
</evidence>
<dbReference type="EMBL" id="AHJE01000014">
    <property type="protein sequence ID" value="EHP43981.1"/>
    <property type="molecule type" value="Genomic_DNA"/>
</dbReference>
<comment type="caution">
    <text evidence="1">The sequence shown here is derived from an EMBL/GenBank/DDBJ whole genome shotgun (WGS) entry which is preliminary data.</text>
</comment>
<evidence type="ECO:0000313" key="2">
    <source>
        <dbReference type="Proteomes" id="UP000005808"/>
    </source>
</evidence>
<organism evidence="1 2">
    <name type="scientific">Cupriavidus basilensis OR16</name>
    <dbReference type="NCBI Taxonomy" id="1127483"/>
    <lineage>
        <taxon>Bacteria</taxon>
        <taxon>Pseudomonadati</taxon>
        <taxon>Pseudomonadota</taxon>
        <taxon>Betaproteobacteria</taxon>
        <taxon>Burkholderiales</taxon>
        <taxon>Burkholderiaceae</taxon>
        <taxon>Cupriavidus</taxon>
    </lineage>
</organism>
<name>H1S0L0_9BURK</name>